<dbReference type="InterPro" id="IPR010982">
    <property type="entry name" value="Lambda_DNA-bd_dom_sf"/>
</dbReference>
<reference evidence="2 3" key="1">
    <citation type="submission" date="2020-08" db="EMBL/GenBank/DDBJ databases">
        <title>Genomic Encyclopedia of Type Strains, Phase IV (KMG-IV): sequencing the most valuable type-strain genomes for metagenomic binning, comparative biology and taxonomic classification.</title>
        <authorList>
            <person name="Goeker M."/>
        </authorList>
    </citation>
    <scope>NUCLEOTIDE SEQUENCE [LARGE SCALE GENOMIC DNA]</scope>
    <source>
        <strain evidence="2 3">DSM 26575</strain>
    </source>
</reference>
<accession>A0A7W6CUI1</accession>
<evidence type="ECO:0000313" key="3">
    <source>
        <dbReference type="Proteomes" id="UP000582090"/>
    </source>
</evidence>
<dbReference type="RefSeq" id="WP_183900308.1">
    <property type="nucleotide sequence ID" value="NZ_JACIDW010000005.1"/>
</dbReference>
<dbReference type="InterPro" id="IPR001387">
    <property type="entry name" value="Cro/C1-type_HTH"/>
</dbReference>
<dbReference type="SUPFAM" id="SSF47413">
    <property type="entry name" value="lambda repressor-like DNA-binding domains"/>
    <property type="match status" value="1"/>
</dbReference>
<evidence type="ECO:0000313" key="2">
    <source>
        <dbReference type="EMBL" id="MBB3964684.1"/>
    </source>
</evidence>
<dbReference type="CDD" id="cd00093">
    <property type="entry name" value="HTH_XRE"/>
    <property type="match status" value="1"/>
</dbReference>
<dbReference type="Proteomes" id="UP000582090">
    <property type="component" value="Unassembled WGS sequence"/>
</dbReference>
<keyword evidence="3" id="KW-1185">Reference proteome</keyword>
<organism evidence="2 3">
    <name type="scientific">Rhizobium metallidurans</name>
    <dbReference type="NCBI Taxonomy" id="1265931"/>
    <lineage>
        <taxon>Bacteria</taxon>
        <taxon>Pseudomonadati</taxon>
        <taxon>Pseudomonadota</taxon>
        <taxon>Alphaproteobacteria</taxon>
        <taxon>Hyphomicrobiales</taxon>
        <taxon>Rhizobiaceae</taxon>
        <taxon>Rhizobium/Agrobacterium group</taxon>
        <taxon>Rhizobium</taxon>
    </lineage>
</organism>
<dbReference type="AlphaFoldDB" id="A0A7W6CUI1"/>
<feature type="domain" description="HTH cro/C1-type" evidence="1">
    <location>
        <begin position="24"/>
        <end position="78"/>
    </location>
</feature>
<name>A0A7W6CUI1_9HYPH</name>
<proteinExistence type="predicted"/>
<dbReference type="Gene3D" id="1.10.260.40">
    <property type="entry name" value="lambda repressor-like DNA-binding domains"/>
    <property type="match status" value="1"/>
</dbReference>
<comment type="caution">
    <text evidence="2">The sequence shown here is derived from an EMBL/GenBank/DDBJ whole genome shotgun (WGS) entry which is preliminary data.</text>
</comment>
<sequence length="81" mass="8466">MSISLSNLDKSNAQPIPPVNAAAVLRTARETIGYSVDDLAVTCGLLVAEIEEVESGEDTDSAKIKRIAAALQLPLTSLGLE</sequence>
<evidence type="ECO:0000259" key="1">
    <source>
        <dbReference type="SMART" id="SM00530"/>
    </source>
</evidence>
<dbReference type="SMART" id="SM00530">
    <property type="entry name" value="HTH_XRE"/>
    <property type="match status" value="1"/>
</dbReference>
<dbReference type="GO" id="GO:0003677">
    <property type="term" value="F:DNA binding"/>
    <property type="evidence" value="ECO:0007669"/>
    <property type="project" value="InterPro"/>
</dbReference>
<protein>
    <submittedName>
        <fullName evidence="2">Transcriptional regulator with XRE-family HTH domain</fullName>
    </submittedName>
</protein>
<dbReference type="EMBL" id="JACIDW010000005">
    <property type="protein sequence ID" value="MBB3964684.1"/>
    <property type="molecule type" value="Genomic_DNA"/>
</dbReference>
<gene>
    <name evidence="2" type="ORF">GGQ67_002345</name>
</gene>